<protein>
    <submittedName>
        <fullName evidence="2">Uncharacterized protein</fullName>
    </submittedName>
</protein>
<evidence type="ECO:0000313" key="2">
    <source>
        <dbReference type="EMBL" id="CAK1541091.1"/>
    </source>
</evidence>
<reference evidence="2 3" key="1">
    <citation type="submission" date="2023-11" db="EMBL/GenBank/DDBJ databases">
        <authorList>
            <person name="Okamura Y."/>
        </authorList>
    </citation>
    <scope>NUCLEOTIDE SEQUENCE [LARGE SCALE GENOMIC DNA]</scope>
</reference>
<accession>A0AAV1IVB0</accession>
<comment type="caution">
    <text evidence="2">The sequence shown here is derived from an EMBL/GenBank/DDBJ whole genome shotgun (WGS) entry which is preliminary data.</text>
</comment>
<feature type="region of interest" description="Disordered" evidence="1">
    <location>
        <begin position="1"/>
        <end position="56"/>
    </location>
</feature>
<evidence type="ECO:0000313" key="3">
    <source>
        <dbReference type="Proteomes" id="UP001497472"/>
    </source>
</evidence>
<feature type="compositionally biased region" description="Polar residues" evidence="1">
    <location>
        <begin position="23"/>
        <end position="37"/>
    </location>
</feature>
<dbReference type="Proteomes" id="UP001497472">
    <property type="component" value="Unassembled WGS sequence"/>
</dbReference>
<dbReference type="AlphaFoldDB" id="A0AAV1IVB0"/>
<keyword evidence="3" id="KW-1185">Reference proteome</keyword>
<dbReference type="EMBL" id="CAVLEF010000002">
    <property type="protein sequence ID" value="CAK1541091.1"/>
    <property type="molecule type" value="Genomic_DNA"/>
</dbReference>
<organism evidence="2 3">
    <name type="scientific">Leptosia nina</name>
    <dbReference type="NCBI Taxonomy" id="320188"/>
    <lineage>
        <taxon>Eukaryota</taxon>
        <taxon>Metazoa</taxon>
        <taxon>Ecdysozoa</taxon>
        <taxon>Arthropoda</taxon>
        <taxon>Hexapoda</taxon>
        <taxon>Insecta</taxon>
        <taxon>Pterygota</taxon>
        <taxon>Neoptera</taxon>
        <taxon>Endopterygota</taxon>
        <taxon>Lepidoptera</taxon>
        <taxon>Glossata</taxon>
        <taxon>Ditrysia</taxon>
        <taxon>Papilionoidea</taxon>
        <taxon>Pieridae</taxon>
        <taxon>Pierinae</taxon>
        <taxon>Leptosia</taxon>
    </lineage>
</organism>
<name>A0AAV1IVB0_9NEOP</name>
<proteinExistence type="predicted"/>
<evidence type="ECO:0000256" key="1">
    <source>
        <dbReference type="SAM" id="MobiDB-lite"/>
    </source>
</evidence>
<sequence length="125" mass="13658">MSDEQNAPESDEETPSPSSDMPLTNQPTNEPVMTQPLSRAEQPLDSEDEEEKKRRDNADCCFDPWLSDDVDIFFLCRCIAECCVGIGECTEGCCEGCAECIASCCESGTADAVSDNNECDCNCFD</sequence>
<gene>
    <name evidence="2" type="ORF">LNINA_LOCUS1103</name>
</gene>